<dbReference type="AlphaFoldDB" id="E1YJW7"/>
<protein>
    <submittedName>
        <fullName evidence="1">Uncharacterized protein</fullName>
    </submittedName>
</protein>
<gene>
    <name evidence="1" type="ORF">N47_E50830</name>
</gene>
<evidence type="ECO:0000313" key="1">
    <source>
        <dbReference type="EMBL" id="CBX31571.1"/>
    </source>
</evidence>
<name>E1YJW7_9BACT</name>
<proteinExistence type="predicted"/>
<sequence length="38" mass="4545">MKWQVLEFWNWLKIISEINALTEHTEITETDKSLVGQI</sequence>
<organism evidence="1">
    <name type="scientific">uncultured Desulfobacterium sp</name>
    <dbReference type="NCBI Taxonomy" id="201089"/>
    <lineage>
        <taxon>Bacteria</taxon>
        <taxon>Pseudomonadati</taxon>
        <taxon>Thermodesulfobacteriota</taxon>
        <taxon>Desulfobacteria</taxon>
        <taxon>Desulfobacterales</taxon>
        <taxon>Desulfobacteriaceae</taxon>
        <taxon>Desulfobacterium</taxon>
        <taxon>environmental samples</taxon>
    </lineage>
</organism>
<accession>E1YJW7</accession>
<dbReference type="EMBL" id="FR695877">
    <property type="protein sequence ID" value="CBX31571.1"/>
    <property type="molecule type" value="Genomic_DNA"/>
</dbReference>
<reference evidence="1" key="1">
    <citation type="journal article" date="2011" name="Environ. Microbiol.">
        <title>Genomic insights into the metabolic potential of the polycyclic aromatic hydrocarbon degrading sulfate-reducing Deltaproteobacterium N47.</title>
        <authorList>
            <person name="Bergmann F."/>
            <person name="Selesi D."/>
            <person name="Weinmaier T."/>
            <person name="Tischler P."/>
            <person name="Rattei T."/>
            <person name="Meckenstock R.U."/>
        </authorList>
    </citation>
    <scope>NUCLEOTIDE SEQUENCE</scope>
</reference>